<sequence length="110" mass="12643">MTDKKLLGTGGENFAAAVLYAQGYDILQRNFRCRIGEIDIVCRKDDCIFFVEVKTRTSLIGGRPAEAVDLRKQRRMRGVARYYLMTHGLADCRVSFQVFEIMINQIRDAF</sequence>
<proteinExistence type="inferred from homology"/>
<reference evidence="3 4" key="1">
    <citation type="journal article" date="2016" name="Appl. Environ. Microbiol.">
        <title>Function and Phylogeny of Bacterial Butyryl Coenzyme A:Acetate Transferases and Their Diversity in the Proximal Colon of Swine.</title>
        <authorList>
            <person name="Trachsel J."/>
            <person name="Bayles D.O."/>
            <person name="Looft T."/>
            <person name="Levine U.Y."/>
            <person name="Allen H.K."/>
        </authorList>
    </citation>
    <scope>NUCLEOTIDE SEQUENCE [LARGE SCALE GENOMIC DNA]</scope>
    <source>
        <strain evidence="3 4">68-3-10</strain>
    </source>
</reference>
<dbReference type="SUPFAM" id="SSF52980">
    <property type="entry name" value="Restriction endonuclease-like"/>
    <property type="match status" value="1"/>
</dbReference>
<dbReference type="Pfam" id="PF02021">
    <property type="entry name" value="UPF0102"/>
    <property type="match status" value="1"/>
</dbReference>
<dbReference type="PANTHER" id="PTHR34039">
    <property type="entry name" value="UPF0102 PROTEIN YRAN"/>
    <property type="match status" value="1"/>
</dbReference>
<name>A0A1Q9JFS0_9FIRM</name>
<dbReference type="CDD" id="cd20736">
    <property type="entry name" value="PoNe_Nuclease"/>
    <property type="match status" value="1"/>
</dbReference>
<accession>A0A1Q9JFS0</accession>
<evidence type="ECO:0000313" key="4">
    <source>
        <dbReference type="Proteomes" id="UP000187404"/>
    </source>
</evidence>
<dbReference type="RefSeq" id="WP_075712083.1">
    <property type="nucleotide sequence ID" value="NZ_MJIE01000001.1"/>
</dbReference>
<keyword evidence="4" id="KW-1185">Reference proteome</keyword>
<evidence type="ECO:0000256" key="1">
    <source>
        <dbReference type="ARBA" id="ARBA00006738"/>
    </source>
</evidence>
<dbReference type="InterPro" id="IPR003509">
    <property type="entry name" value="UPF0102_YraN-like"/>
</dbReference>
<dbReference type="NCBIfam" id="NF009154">
    <property type="entry name" value="PRK12497.3-3"/>
    <property type="match status" value="1"/>
</dbReference>
<dbReference type="STRING" id="1261640.BHK98_02785"/>
<dbReference type="EMBL" id="MJIE01000001">
    <property type="protein sequence ID" value="OLR55082.1"/>
    <property type="molecule type" value="Genomic_DNA"/>
</dbReference>
<dbReference type="Proteomes" id="UP000187404">
    <property type="component" value="Unassembled WGS sequence"/>
</dbReference>
<gene>
    <name evidence="3" type="ORF">BHK98_02785</name>
</gene>
<comment type="caution">
    <text evidence="3">The sequence shown here is derived from an EMBL/GenBank/DDBJ whole genome shotgun (WGS) entry which is preliminary data.</text>
</comment>
<dbReference type="InterPro" id="IPR011335">
    <property type="entry name" value="Restrct_endonuc-II-like"/>
</dbReference>
<dbReference type="GO" id="GO:0003676">
    <property type="term" value="F:nucleic acid binding"/>
    <property type="evidence" value="ECO:0007669"/>
    <property type="project" value="InterPro"/>
</dbReference>
<dbReference type="OrthoDB" id="9802516at2"/>
<dbReference type="HAMAP" id="MF_00048">
    <property type="entry name" value="UPF0102"/>
    <property type="match status" value="1"/>
</dbReference>
<dbReference type="PANTHER" id="PTHR34039:SF1">
    <property type="entry name" value="UPF0102 PROTEIN YRAN"/>
    <property type="match status" value="1"/>
</dbReference>
<organism evidence="3 4">
    <name type="scientific">Hornefia porci</name>
    <dbReference type="NCBI Taxonomy" id="2652292"/>
    <lineage>
        <taxon>Bacteria</taxon>
        <taxon>Bacillati</taxon>
        <taxon>Bacillota</taxon>
        <taxon>Clostridia</taxon>
        <taxon>Peptostreptococcales</taxon>
        <taxon>Anaerovoracaceae</taxon>
        <taxon>Hornefia</taxon>
    </lineage>
</organism>
<evidence type="ECO:0000313" key="3">
    <source>
        <dbReference type="EMBL" id="OLR55082.1"/>
    </source>
</evidence>
<comment type="similarity">
    <text evidence="1 2">Belongs to the UPF0102 family.</text>
</comment>
<dbReference type="Gene3D" id="3.40.1350.10">
    <property type="match status" value="1"/>
</dbReference>
<protein>
    <recommendedName>
        <fullName evidence="2">UPF0102 protein BHK98_02785</fullName>
    </recommendedName>
</protein>
<dbReference type="InterPro" id="IPR011856">
    <property type="entry name" value="tRNA_endonuc-like_dom_sf"/>
</dbReference>
<evidence type="ECO:0000256" key="2">
    <source>
        <dbReference type="HAMAP-Rule" id="MF_00048"/>
    </source>
</evidence>
<dbReference type="AlphaFoldDB" id="A0A1Q9JFS0"/>